<accession>A0A2R6PN22</accession>
<comment type="subcellular location">
    <subcellularLocation>
        <location evidence="1">Endomembrane system</location>
    </subcellularLocation>
</comment>
<dbReference type="InterPro" id="IPR012908">
    <property type="entry name" value="PGAP1-ab_dom-like"/>
</dbReference>
<evidence type="ECO:0000259" key="6">
    <source>
        <dbReference type="Pfam" id="PF07819"/>
    </source>
</evidence>
<comment type="caution">
    <text evidence="7">The sequence shown here is derived from an EMBL/GenBank/DDBJ whole genome shotgun (WGS) entry which is preliminary data.</text>
</comment>
<dbReference type="EMBL" id="MLYV02000468">
    <property type="protein sequence ID" value="PSR93818.1"/>
    <property type="molecule type" value="Genomic_DNA"/>
</dbReference>
<evidence type="ECO:0000256" key="5">
    <source>
        <dbReference type="ARBA" id="ARBA00023136"/>
    </source>
</evidence>
<organism evidence="7 8">
    <name type="scientific">Hermanssonia centrifuga</name>
    <dbReference type="NCBI Taxonomy" id="98765"/>
    <lineage>
        <taxon>Eukaryota</taxon>
        <taxon>Fungi</taxon>
        <taxon>Dikarya</taxon>
        <taxon>Basidiomycota</taxon>
        <taxon>Agaricomycotina</taxon>
        <taxon>Agaricomycetes</taxon>
        <taxon>Polyporales</taxon>
        <taxon>Meruliaceae</taxon>
        <taxon>Hermanssonia</taxon>
    </lineage>
</organism>
<evidence type="ECO:0000256" key="1">
    <source>
        <dbReference type="ARBA" id="ARBA00004308"/>
    </source>
</evidence>
<dbReference type="InterPro" id="IPR039529">
    <property type="entry name" value="PGAP1/BST1"/>
</dbReference>
<evidence type="ECO:0000313" key="7">
    <source>
        <dbReference type="EMBL" id="PSR93818.1"/>
    </source>
</evidence>
<evidence type="ECO:0000256" key="2">
    <source>
        <dbReference type="ARBA" id="ARBA00022692"/>
    </source>
</evidence>
<keyword evidence="4" id="KW-1133">Transmembrane helix</keyword>
<dbReference type="AlphaFoldDB" id="A0A2R6PN22"/>
<proteinExistence type="predicted"/>
<evidence type="ECO:0000256" key="4">
    <source>
        <dbReference type="ARBA" id="ARBA00022989"/>
    </source>
</evidence>
<feature type="domain" description="GPI inositol-deacylase PGAP1-like alpha/beta" evidence="6">
    <location>
        <begin position="40"/>
        <end position="92"/>
    </location>
</feature>
<gene>
    <name evidence="7" type="ORF">PHLCEN_2v4713</name>
</gene>
<evidence type="ECO:0000256" key="3">
    <source>
        <dbReference type="ARBA" id="ARBA00022801"/>
    </source>
</evidence>
<reference evidence="7 8" key="1">
    <citation type="submission" date="2018-02" db="EMBL/GenBank/DDBJ databases">
        <title>Genome sequence of the basidiomycete white-rot fungus Phlebia centrifuga.</title>
        <authorList>
            <person name="Granchi Z."/>
            <person name="Peng M."/>
            <person name="de Vries R.P."/>
            <person name="Hilden K."/>
            <person name="Makela M.R."/>
            <person name="Grigoriev I."/>
            <person name="Riley R."/>
        </authorList>
    </citation>
    <scope>NUCLEOTIDE SEQUENCE [LARGE SCALE GENOMIC DNA]</scope>
    <source>
        <strain evidence="7 8">FBCC195</strain>
    </source>
</reference>
<keyword evidence="5" id="KW-0472">Membrane</keyword>
<dbReference type="GO" id="GO:0006888">
    <property type="term" value="P:endoplasmic reticulum to Golgi vesicle-mediated transport"/>
    <property type="evidence" value="ECO:0007669"/>
    <property type="project" value="TreeGrafter"/>
</dbReference>
<name>A0A2R6PN22_9APHY</name>
<dbReference type="GO" id="GO:0005783">
    <property type="term" value="C:endoplasmic reticulum"/>
    <property type="evidence" value="ECO:0007669"/>
    <property type="project" value="TreeGrafter"/>
</dbReference>
<dbReference type="GO" id="GO:0016020">
    <property type="term" value="C:membrane"/>
    <property type="evidence" value="ECO:0007669"/>
    <property type="project" value="GOC"/>
</dbReference>
<dbReference type="Pfam" id="PF07819">
    <property type="entry name" value="PGAP1"/>
    <property type="match status" value="1"/>
</dbReference>
<dbReference type="GO" id="GO:0050185">
    <property type="term" value="F:phosphatidylinositol deacylase activity"/>
    <property type="evidence" value="ECO:0007669"/>
    <property type="project" value="TreeGrafter"/>
</dbReference>
<evidence type="ECO:0000313" key="8">
    <source>
        <dbReference type="Proteomes" id="UP000186601"/>
    </source>
</evidence>
<dbReference type="Proteomes" id="UP000186601">
    <property type="component" value="Unassembled WGS sequence"/>
</dbReference>
<keyword evidence="3" id="KW-0378">Hydrolase</keyword>
<keyword evidence="2" id="KW-0812">Transmembrane</keyword>
<dbReference type="PANTHER" id="PTHR15495:SF7">
    <property type="entry name" value="GPI INOSITOL-DEACYLASE"/>
    <property type="match status" value="1"/>
</dbReference>
<sequence>MSWMSPSYVLQPAFNRSWSPLAGRYSLWLYREVGWESNDLHGAPVLFIPGNAGSSHQVRSIASSAARQFYDSAYHIAPEFDHRSLKALDFFAGQSLV</sequence>
<dbReference type="GO" id="GO:0006505">
    <property type="term" value="P:GPI anchor metabolic process"/>
    <property type="evidence" value="ECO:0007669"/>
    <property type="project" value="TreeGrafter"/>
</dbReference>
<dbReference type="OrthoDB" id="348976at2759"/>
<dbReference type="PANTHER" id="PTHR15495">
    <property type="entry name" value="NEGATIVE REGULATOR OF VESICLE FORMATION-RELATED"/>
    <property type="match status" value="1"/>
</dbReference>
<dbReference type="STRING" id="98765.A0A2R6PN22"/>
<protein>
    <recommendedName>
        <fullName evidence="6">GPI inositol-deacylase PGAP1-like alpha/beta domain-containing protein</fullName>
    </recommendedName>
</protein>
<keyword evidence="8" id="KW-1185">Reference proteome</keyword>